<evidence type="ECO:0000256" key="31">
    <source>
        <dbReference type="ARBA" id="ARBA00025590"/>
    </source>
</evidence>
<dbReference type="InterPro" id="IPR036875">
    <property type="entry name" value="Znf_CCHC_sf"/>
</dbReference>
<dbReference type="Pfam" id="PF03732">
    <property type="entry name" value="Retrotrans_gag"/>
    <property type="match status" value="1"/>
</dbReference>
<dbReference type="GO" id="GO:0003964">
    <property type="term" value="F:RNA-directed DNA polymerase activity"/>
    <property type="evidence" value="ECO:0007669"/>
    <property type="project" value="UniProtKB-KW"/>
</dbReference>
<reference evidence="42" key="2">
    <citation type="submission" date="2023-06" db="EMBL/GenBank/DDBJ databases">
        <authorList>
            <person name="Swenson N.G."/>
            <person name="Wegrzyn J.L."/>
            <person name="Mcevoy S.L."/>
        </authorList>
    </citation>
    <scope>NUCLEOTIDE SEQUENCE</scope>
    <source>
        <strain evidence="42">NS2018</strain>
        <tissue evidence="42">Leaf</tissue>
    </source>
</reference>
<keyword evidence="24" id="KW-0695">RNA-directed DNA polymerase</keyword>
<evidence type="ECO:0000256" key="36">
    <source>
        <dbReference type="ARBA" id="ARBA00082890"/>
    </source>
</evidence>
<dbReference type="GO" id="GO:0008270">
    <property type="term" value="F:zinc ion binding"/>
    <property type="evidence" value="ECO:0007669"/>
    <property type="project" value="UniProtKB-KW"/>
</dbReference>
<dbReference type="GO" id="GO:0005634">
    <property type="term" value="C:nucleus"/>
    <property type="evidence" value="ECO:0007669"/>
    <property type="project" value="UniProtKB-SubCell"/>
</dbReference>
<comment type="subunit">
    <text evidence="35">The protease is a homodimer, whose active site consists of two apposed aspartic acid residues.</text>
</comment>
<keyword evidence="27" id="KW-0238">DNA-binding</keyword>
<dbReference type="InterPro" id="IPR041373">
    <property type="entry name" value="RT_RNaseH"/>
</dbReference>
<comment type="catalytic activity">
    <reaction evidence="1">
        <text>Endonucleolytic cleavage to 5'-phosphomonoester.</text>
        <dbReference type="EC" id="3.1.26.4"/>
    </reaction>
</comment>
<evidence type="ECO:0000256" key="3">
    <source>
        <dbReference type="ARBA" id="ARBA00004123"/>
    </source>
</evidence>
<keyword evidence="19" id="KW-0862">Zinc</keyword>
<dbReference type="InterPro" id="IPR012337">
    <property type="entry name" value="RNaseH-like_sf"/>
</dbReference>
<dbReference type="Gene3D" id="3.10.10.10">
    <property type="entry name" value="HIV Type 1 Reverse Transcriptase, subunit A, domain 1"/>
    <property type="match status" value="1"/>
</dbReference>
<comment type="function">
    <text evidence="32">Integrase (IN) targets the VLP to the nucleus, where a subparticle preintegration complex (PIC) containing at least integrase and the newly synthesized dsDNA copy of the retrotransposon must transit the nuclear membrane. Once in the nucleus, integrase performs the integration of the dsDNA into the host genome.</text>
</comment>
<dbReference type="CDD" id="cd00303">
    <property type="entry name" value="retropepsin_like"/>
    <property type="match status" value="1"/>
</dbReference>
<dbReference type="Gene3D" id="3.30.420.10">
    <property type="entry name" value="Ribonuclease H-like superfamily/Ribonuclease H"/>
    <property type="match status" value="1"/>
</dbReference>
<evidence type="ECO:0000256" key="33">
    <source>
        <dbReference type="ARBA" id="ARBA00055265"/>
    </source>
</evidence>
<dbReference type="Gene3D" id="2.40.70.10">
    <property type="entry name" value="Acid Proteases"/>
    <property type="match status" value="1"/>
</dbReference>
<evidence type="ECO:0000256" key="10">
    <source>
        <dbReference type="ARBA" id="ARBA00022695"/>
    </source>
</evidence>
<evidence type="ECO:0000256" key="27">
    <source>
        <dbReference type="ARBA" id="ARBA00023125"/>
    </source>
</evidence>
<dbReference type="Gene3D" id="3.10.20.370">
    <property type="match status" value="1"/>
</dbReference>
<keyword evidence="20" id="KW-0067">ATP-binding</keyword>
<dbReference type="InterPro" id="IPR000477">
    <property type="entry name" value="RT_dom"/>
</dbReference>
<evidence type="ECO:0000256" key="25">
    <source>
        <dbReference type="ARBA" id="ARBA00022932"/>
    </source>
</evidence>
<evidence type="ECO:0000256" key="32">
    <source>
        <dbReference type="ARBA" id="ARBA00025615"/>
    </source>
</evidence>
<dbReference type="FunFam" id="1.10.340.70:FF:000001">
    <property type="entry name" value="Retrovirus-related Pol polyprotein from transposon gypsy-like Protein"/>
    <property type="match status" value="1"/>
</dbReference>
<keyword evidence="18" id="KW-0378">Hydrolase</keyword>
<comment type="function">
    <text evidence="34">Capsid protein (CA) is the structural component of the virus-like particle (VLP), forming the shell that encapsulates the genomic RNA-nucleocapsid complex.</text>
</comment>
<dbReference type="PROSITE" id="PS50878">
    <property type="entry name" value="RT_POL"/>
    <property type="match status" value="1"/>
</dbReference>
<evidence type="ECO:0000256" key="6">
    <source>
        <dbReference type="ARBA" id="ARBA00022490"/>
    </source>
</evidence>
<dbReference type="GO" id="GO:0015074">
    <property type="term" value="P:DNA integration"/>
    <property type="evidence" value="ECO:0007669"/>
    <property type="project" value="UniProtKB-KW"/>
</dbReference>
<dbReference type="GO" id="GO:0004190">
    <property type="term" value="F:aspartic-type endopeptidase activity"/>
    <property type="evidence" value="ECO:0007669"/>
    <property type="project" value="UniProtKB-KW"/>
</dbReference>
<feature type="region of interest" description="Disordered" evidence="38">
    <location>
        <begin position="83"/>
        <end position="103"/>
    </location>
</feature>
<feature type="domain" description="Reverse transcriptase" evidence="40">
    <location>
        <begin position="693"/>
        <end position="872"/>
    </location>
</feature>
<evidence type="ECO:0000256" key="13">
    <source>
        <dbReference type="ARBA" id="ARBA00022741"/>
    </source>
</evidence>
<dbReference type="PROSITE" id="PS50994">
    <property type="entry name" value="INTEGRASE"/>
    <property type="match status" value="1"/>
</dbReference>
<dbReference type="EMBL" id="JAUESC010000382">
    <property type="protein sequence ID" value="KAK0587991.1"/>
    <property type="molecule type" value="Genomic_DNA"/>
</dbReference>
<dbReference type="InterPro" id="IPR043502">
    <property type="entry name" value="DNA/RNA_pol_sf"/>
</dbReference>
<dbReference type="GO" id="GO:0003887">
    <property type="term" value="F:DNA-directed DNA polymerase activity"/>
    <property type="evidence" value="ECO:0007669"/>
    <property type="project" value="UniProtKB-KW"/>
</dbReference>
<gene>
    <name evidence="42" type="ORF">LWI29_032377</name>
</gene>
<keyword evidence="9" id="KW-0808">Transferase</keyword>
<dbReference type="Pfam" id="PF00098">
    <property type="entry name" value="zf-CCHC"/>
    <property type="match status" value="1"/>
</dbReference>
<feature type="region of interest" description="Disordered" evidence="38">
    <location>
        <begin position="298"/>
        <end position="363"/>
    </location>
</feature>
<evidence type="ECO:0000256" key="35">
    <source>
        <dbReference type="ARBA" id="ARBA00063849"/>
    </source>
</evidence>
<evidence type="ECO:0000256" key="19">
    <source>
        <dbReference type="ARBA" id="ARBA00022833"/>
    </source>
</evidence>
<keyword evidence="8" id="KW-0645">Protease</keyword>
<evidence type="ECO:0000256" key="7">
    <source>
        <dbReference type="ARBA" id="ARBA00022612"/>
    </source>
</evidence>
<evidence type="ECO:0000259" key="40">
    <source>
        <dbReference type="PROSITE" id="PS50878"/>
    </source>
</evidence>
<dbReference type="InterPro" id="IPR001584">
    <property type="entry name" value="Integrase_cat-core"/>
</dbReference>
<keyword evidence="21" id="KW-0460">Magnesium</keyword>
<accession>A0AA39S8Y5</accession>
<keyword evidence="23" id="KW-0229">DNA integration</keyword>
<keyword evidence="10" id="KW-0548">Nucleotidyltransferase</keyword>
<dbReference type="CDD" id="cd09274">
    <property type="entry name" value="RNase_HI_RT_Ty3"/>
    <property type="match status" value="1"/>
</dbReference>
<evidence type="ECO:0000256" key="23">
    <source>
        <dbReference type="ARBA" id="ARBA00022908"/>
    </source>
</evidence>
<dbReference type="Proteomes" id="UP001168877">
    <property type="component" value="Unassembled WGS sequence"/>
</dbReference>
<keyword evidence="30" id="KW-0511">Multifunctional enzyme</keyword>
<dbReference type="PANTHER" id="PTHR35046:SF18">
    <property type="entry name" value="RNA-DIRECTED DNA POLYMERASE"/>
    <property type="match status" value="1"/>
</dbReference>
<comment type="function">
    <text evidence="31">Reverse transcriptase/ribonuclease H (RT) is a multifunctional enzyme that catalyzes the conversion of the retro-elements RNA genome into dsDNA within the VLP. The enzyme displays a DNA polymerase activity that can copy either DNA or RNA templates, and a ribonuclease H (RNase H) activity that cleaves the RNA strand of RNA-DNA heteroduplexes during plus-strand synthesis and hydrolyzes RNA primers. The conversion leads to a linear dsDNA copy of the retrotransposon that includes long terminal repeats (LTRs) at both ends.</text>
</comment>
<dbReference type="Pfam" id="PF17921">
    <property type="entry name" value="Integrase_H2C2"/>
    <property type="match status" value="1"/>
</dbReference>
<evidence type="ECO:0000256" key="22">
    <source>
        <dbReference type="ARBA" id="ARBA00022884"/>
    </source>
</evidence>
<evidence type="ECO:0000256" key="26">
    <source>
        <dbReference type="ARBA" id="ARBA00023113"/>
    </source>
</evidence>
<dbReference type="PROSITE" id="PS50158">
    <property type="entry name" value="ZF_CCHC"/>
    <property type="match status" value="1"/>
</dbReference>
<protein>
    <recommendedName>
        <fullName evidence="5">RNA-directed DNA polymerase</fullName>
        <ecNumber evidence="5">2.7.7.49</ecNumber>
    </recommendedName>
    <alternativeName>
        <fullName evidence="36">Gag3-Pol3</fullName>
    </alternativeName>
</protein>
<keyword evidence="13" id="KW-0547">Nucleotide-binding</keyword>
<dbReference type="FunFam" id="3.10.10.10:FF:000007">
    <property type="entry name" value="Retrovirus-related Pol polyprotein from transposon 17.6-like Protein"/>
    <property type="match status" value="1"/>
</dbReference>
<keyword evidence="6" id="KW-0963">Cytoplasm</keyword>
<dbReference type="Gene3D" id="3.30.70.270">
    <property type="match status" value="2"/>
</dbReference>
<keyword evidence="11" id="KW-0540">Nuclease</keyword>
<feature type="domain" description="Integrase catalytic" evidence="41">
    <location>
        <begin position="1153"/>
        <end position="1316"/>
    </location>
</feature>
<feature type="compositionally biased region" description="Polar residues" evidence="38">
    <location>
        <begin position="304"/>
        <end position="342"/>
    </location>
</feature>
<evidence type="ECO:0000256" key="15">
    <source>
        <dbReference type="ARBA" id="ARBA00022758"/>
    </source>
</evidence>
<dbReference type="Gene3D" id="1.10.340.70">
    <property type="match status" value="1"/>
</dbReference>
<dbReference type="GO" id="GO:0005524">
    <property type="term" value="F:ATP binding"/>
    <property type="evidence" value="ECO:0007669"/>
    <property type="project" value="UniProtKB-KW"/>
</dbReference>
<evidence type="ECO:0000256" key="5">
    <source>
        <dbReference type="ARBA" id="ARBA00012493"/>
    </source>
</evidence>
<dbReference type="PANTHER" id="PTHR35046">
    <property type="entry name" value="ZINC KNUCKLE (CCHC-TYPE) FAMILY PROTEIN"/>
    <property type="match status" value="1"/>
</dbReference>
<dbReference type="GO" id="GO:0003677">
    <property type="term" value="F:DNA binding"/>
    <property type="evidence" value="ECO:0007669"/>
    <property type="project" value="UniProtKB-KW"/>
</dbReference>
<evidence type="ECO:0000256" key="30">
    <source>
        <dbReference type="ARBA" id="ARBA00023268"/>
    </source>
</evidence>
<comment type="function">
    <text evidence="2">The aspartyl protease (PR) mediates the proteolytic cleavages of the Gag and Gag-Pol polyproteins after assembly of the VLP.</text>
</comment>
<dbReference type="GO" id="GO:0003723">
    <property type="term" value="F:RNA binding"/>
    <property type="evidence" value="ECO:0007669"/>
    <property type="project" value="UniProtKB-KW"/>
</dbReference>
<dbReference type="SUPFAM" id="SSF56672">
    <property type="entry name" value="DNA/RNA polymerases"/>
    <property type="match status" value="1"/>
</dbReference>
<dbReference type="SUPFAM" id="SSF57756">
    <property type="entry name" value="Retrovirus zinc finger-like domains"/>
    <property type="match status" value="1"/>
</dbReference>
<keyword evidence="14" id="KW-0064">Aspartyl protease</keyword>
<keyword evidence="7" id="KW-1188">Viral release from host cell</keyword>
<organism evidence="42 43">
    <name type="scientific">Acer saccharum</name>
    <name type="common">Sugar maple</name>
    <dbReference type="NCBI Taxonomy" id="4024"/>
    <lineage>
        <taxon>Eukaryota</taxon>
        <taxon>Viridiplantae</taxon>
        <taxon>Streptophyta</taxon>
        <taxon>Embryophyta</taxon>
        <taxon>Tracheophyta</taxon>
        <taxon>Spermatophyta</taxon>
        <taxon>Magnoliopsida</taxon>
        <taxon>eudicotyledons</taxon>
        <taxon>Gunneridae</taxon>
        <taxon>Pentapetalae</taxon>
        <taxon>rosids</taxon>
        <taxon>malvids</taxon>
        <taxon>Sapindales</taxon>
        <taxon>Sapindaceae</taxon>
        <taxon>Hippocastanoideae</taxon>
        <taxon>Acereae</taxon>
        <taxon>Acer</taxon>
    </lineage>
</organism>
<dbReference type="GO" id="GO:0006508">
    <property type="term" value="P:proteolysis"/>
    <property type="evidence" value="ECO:0007669"/>
    <property type="project" value="UniProtKB-KW"/>
</dbReference>
<dbReference type="InterPro" id="IPR005162">
    <property type="entry name" value="Retrotrans_gag_dom"/>
</dbReference>
<comment type="subcellular location">
    <subcellularLocation>
        <location evidence="4">Cytoplasm</location>
    </subcellularLocation>
    <subcellularLocation>
        <location evidence="3">Nucleus</location>
    </subcellularLocation>
</comment>
<evidence type="ECO:0000256" key="9">
    <source>
        <dbReference type="ARBA" id="ARBA00022679"/>
    </source>
</evidence>
<keyword evidence="16" id="KW-0255">Endonuclease</keyword>
<evidence type="ECO:0000256" key="20">
    <source>
        <dbReference type="ARBA" id="ARBA00022840"/>
    </source>
</evidence>
<dbReference type="GO" id="GO:0004523">
    <property type="term" value="F:RNA-DNA hybrid ribonuclease activity"/>
    <property type="evidence" value="ECO:0007669"/>
    <property type="project" value="UniProtKB-EC"/>
</dbReference>
<evidence type="ECO:0000256" key="29">
    <source>
        <dbReference type="ARBA" id="ARBA00023242"/>
    </source>
</evidence>
<dbReference type="CDD" id="cd01647">
    <property type="entry name" value="RT_LTR"/>
    <property type="match status" value="1"/>
</dbReference>
<evidence type="ECO:0000256" key="17">
    <source>
        <dbReference type="ARBA" id="ARBA00022771"/>
    </source>
</evidence>
<evidence type="ECO:0000313" key="42">
    <source>
        <dbReference type="EMBL" id="KAK0587991.1"/>
    </source>
</evidence>
<keyword evidence="15" id="KW-0688">Ribosomal frameshifting</keyword>
<dbReference type="SMART" id="SM00343">
    <property type="entry name" value="ZnF_C2HC"/>
    <property type="match status" value="1"/>
</dbReference>
<evidence type="ECO:0000256" key="4">
    <source>
        <dbReference type="ARBA" id="ARBA00004496"/>
    </source>
</evidence>
<evidence type="ECO:0000256" key="37">
    <source>
        <dbReference type="PROSITE-ProRule" id="PRU00047"/>
    </source>
</evidence>
<evidence type="ECO:0000256" key="2">
    <source>
        <dbReference type="ARBA" id="ARBA00002180"/>
    </source>
</evidence>
<dbReference type="SUPFAM" id="SSF53098">
    <property type="entry name" value="Ribonuclease H-like"/>
    <property type="match status" value="1"/>
</dbReference>
<keyword evidence="43" id="KW-1185">Reference proteome</keyword>
<evidence type="ECO:0000256" key="11">
    <source>
        <dbReference type="ARBA" id="ARBA00022722"/>
    </source>
</evidence>
<evidence type="ECO:0000259" key="41">
    <source>
        <dbReference type="PROSITE" id="PS50994"/>
    </source>
</evidence>
<dbReference type="Pfam" id="PF17917">
    <property type="entry name" value="RT_RNaseH"/>
    <property type="match status" value="1"/>
</dbReference>
<reference evidence="42" key="1">
    <citation type="journal article" date="2022" name="Plant J.">
        <title>Strategies of tolerance reflected in two North American maple genomes.</title>
        <authorList>
            <person name="McEvoy S.L."/>
            <person name="Sezen U.U."/>
            <person name="Trouern-Trend A."/>
            <person name="McMahon S.M."/>
            <person name="Schaberg P.G."/>
            <person name="Yang J."/>
            <person name="Wegrzyn J.L."/>
            <person name="Swenson N.G."/>
        </authorList>
    </citation>
    <scope>NUCLEOTIDE SEQUENCE</scope>
    <source>
        <strain evidence="42">NS2018</strain>
    </source>
</reference>
<dbReference type="InterPro" id="IPR036397">
    <property type="entry name" value="RNaseH_sf"/>
</dbReference>
<comment type="function">
    <text evidence="33">Nucleocapsid protein p11 (NC) forms the nucleocore that coats the retro-elements dimeric RNA. Binds these RNAs through its zinc fingers. Promotes primer tRNA(i)-Met annealing to the multipartite primer-binding site (PBS), dimerization of Ty3 RNA and initiation of reverse transcription.</text>
</comment>
<keyword evidence="26" id="KW-0917">Virion maturation</keyword>
<dbReference type="FunFam" id="3.30.70.270:FF:000026">
    <property type="entry name" value="Transposon Ty3-G Gag-Pol polyprotein"/>
    <property type="match status" value="1"/>
</dbReference>
<dbReference type="EC" id="2.7.7.49" evidence="5"/>
<keyword evidence="17 37" id="KW-0863">Zinc-finger</keyword>
<dbReference type="InterPro" id="IPR041588">
    <property type="entry name" value="Integrase_H2C2"/>
</dbReference>
<comment type="caution">
    <text evidence="42">The sequence shown here is derived from an EMBL/GenBank/DDBJ whole genome shotgun (WGS) entry which is preliminary data.</text>
</comment>
<evidence type="ECO:0000256" key="1">
    <source>
        <dbReference type="ARBA" id="ARBA00000077"/>
    </source>
</evidence>
<dbReference type="GO" id="GO:0005737">
    <property type="term" value="C:cytoplasm"/>
    <property type="evidence" value="ECO:0007669"/>
    <property type="project" value="UniProtKB-SubCell"/>
</dbReference>
<keyword evidence="25" id="KW-0239">DNA-directed DNA polymerase</keyword>
<evidence type="ECO:0000256" key="8">
    <source>
        <dbReference type="ARBA" id="ARBA00022670"/>
    </source>
</evidence>
<feature type="domain" description="CCHC-type" evidence="39">
    <location>
        <begin position="371"/>
        <end position="386"/>
    </location>
</feature>
<evidence type="ECO:0000256" key="28">
    <source>
        <dbReference type="ARBA" id="ARBA00023172"/>
    </source>
</evidence>
<evidence type="ECO:0000313" key="43">
    <source>
        <dbReference type="Proteomes" id="UP001168877"/>
    </source>
</evidence>
<dbReference type="Pfam" id="PF00078">
    <property type="entry name" value="RVT_1"/>
    <property type="match status" value="1"/>
</dbReference>
<keyword evidence="29" id="KW-0539">Nucleus</keyword>
<evidence type="ECO:0000256" key="21">
    <source>
        <dbReference type="ARBA" id="ARBA00022842"/>
    </source>
</evidence>
<dbReference type="GO" id="GO:0006310">
    <property type="term" value="P:DNA recombination"/>
    <property type="evidence" value="ECO:0007669"/>
    <property type="project" value="UniProtKB-KW"/>
</dbReference>
<dbReference type="GO" id="GO:0075523">
    <property type="term" value="P:viral translational frameshifting"/>
    <property type="evidence" value="ECO:0007669"/>
    <property type="project" value="UniProtKB-KW"/>
</dbReference>
<dbReference type="InterPro" id="IPR043128">
    <property type="entry name" value="Rev_trsase/Diguanyl_cyclase"/>
</dbReference>
<keyword evidence="12" id="KW-0479">Metal-binding</keyword>
<evidence type="ECO:0000259" key="39">
    <source>
        <dbReference type="PROSITE" id="PS50158"/>
    </source>
</evidence>
<evidence type="ECO:0000256" key="14">
    <source>
        <dbReference type="ARBA" id="ARBA00022750"/>
    </source>
</evidence>
<evidence type="ECO:0000256" key="16">
    <source>
        <dbReference type="ARBA" id="ARBA00022759"/>
    </source>
</evidence>
<proteinExistence type="predicted"/>
<evidence type="ECO:0000256" key="12">
    <source>
        <dbReference type="ARBA" id="ARBA00022723"/>
    </source>
</evidence>
<evidence type="ECO:0000256" key="38">
    <source>
        <dbReference type="SAM" id="MobiDB-lite"/>
    </source>
</evidence>
<keyword evidence="28" id="KW-0233">DNA recombination</keyword>
<evidence type="ECO:0000256" key="24">
    <source>
        <dbReference type="ARBA" id="ARBA00022918"/>
    </source>
</evidence>
<evidence type="ECO:0000256" key="18">
    <source>
        <dbReference type="ARBA" id="ARBA00022801"/>
    </source>
</evidence>
<evidence type="ECO:0000256" key="34">
    <source>
        <dbReference type="ARBA" id="ARBA00055383"/>
    </source>
</evidence>
<dbReference type="InterPro" id="IPR021109">
    <property type="entry name" value="Peptidase_aspartic_dom_sf"/>
</dbReference>
<name>A0AA39S8Y5_ACESA</name>
<dbReference type="InterPro" id="IPR001878">
    <property type="entry name" value="Znf_CCHC"/>
</dbReference>
<dbReference type="Gene3D" id="4.10.60.10">
    <property type="entry name" value="Zinc finger, CCHC-type"/>
    <property type="match status" value="1"/>
</dbReference>
<keyword evidence="22" id="KW-0694">RNA-binding</keyword>
<sequence>MVNNEAGRANPSDAGHRDDDVWAAIDEQRQSMERLEAMVRQLMERLPTPNTPMDQAPAPAPVPAPANRVRVEGLALDRPEGRRLPRAARHVQHQDFSDEDSEEDFVGYQGDRQLNRNQPDYRIRADIPLFHGKLQIEEFLDWISEVERFFEFTEVAEERQVKLVAYKLRSGAAVWWEKLQMDRRRQGKVPIRSWRRMKQLMMSRFLPPDYEQFIFQSYQNCVQGNKTVADYTEEWSRLSVRNNLNETEGQQVSRYLGGLKSTIRDKIGLQVVWTVDEAQNMALKAELMEKSSNRFSHYKKDMGESSNATANRSRFSPSDGQGQAKTTADQVQRGSGPSNNFGGSRPTAAAAVTKETPRVASNPYSRPGGMKCYRCGQPGHRSNECPARKPVNFVDAEEEEDQNFEEEENMDEFLEGAEIAEEQGEHVNCVIQRVMCSTKLEDSTQRNNIFKTCCSIQGKVCDLIVDSGSCENFVSRKLVEHLKLRAEKHPKPYAIGWIQKGPKANVTEVCKVPVSIGQYYRDEVTCDVVEMDAGHVLLGRPWQFDVDITYRGRDNVCVFNWNGRKIAMVPKRCSNGSSTKNTVKEQSLVSLVTSITDLEAEIKEAQEVHVVVVRALVIEDKEEQKIMVSEKVQPLLAEFSELVSEDLPDALPPMREIQHHIDLVPGASLPNLPHYRMSPKENQILQEKVEELMKKGFIRESMSPCAVPTLLVPKKDGSWRMCVDSRAINRITVRYSFPIPRLDDMLDMLEGSKLFSKIDLRSGYHQIRVKPGDEWKTAFKTKDGLYEWLVMPFGLSNAPSTFMRLMNQVLRPFIGKYVVVYFDDILIYSRNEEDHMEHLRAVLEVLNENKLFINLKKCSWLTERLLFLGYVVSSEGILVDEEKVRAIRDWPKPKTVGEVRSFHGLATFYRRFVRDFSSVVAPITECLKKGKFQWGEAADTAFAVIKEKLCTTPVLALPSFEKLFEVECDASGIGIGAVLSQEKKPVAFFSEKLSDARRKWSTYDQEFYAIVRALKNWEHYLIQREFILYTDHQALKYLNSQRSLSNMHARWATYLQKFPFVLKHKSGVLNKVADALSRRANLLLCIPRSSLREKLIRELHGGSLSGHLGRDKTISGVAERYYWPQLKRDVGNFVRKCYVCQTSKGQAQNTGLYMPLPVPNAIWEDLSMDFVLGLPRTQRGVDSVFVVIDRFSKMGHFIPCRKTSDASHVAQLFFREVVRLHGVPQSITSDRDSKFLSHFWVTLWRRMDTTLKFSSTAHPQTDGQTENLNRTLGNLIRSICGDKPKQWDVALAQAEFAYNNAVHTATGKSPFALVYR</sequence>